<dbReference type="InterPro" id="IPR001590">
    <property type="entry name" value="Peptidase_M12B"/>
</dbReference>
<evidence type="ECO:0000256" key="4">
    <source>
        <dbReference type="ARBA" id="ARBA00022670"/>
    </source>
</evidence>
<evidence type="ECO:0000256" key="10">
    <source>
        <dbReference type="ARBA" id="ARBA00023180"/>
    </source>
</evidence>
<dbReference type="InterPro" id="IPR001304">
    <property type="entry name" value="C-type_lectin-like"/>
</dbReference>
<dbReference type="SUPFAM" id="SSF57414">
    <property type="entry name" value="Hairpin loop containing domain-like"/>
    <property type="match status" value="1"/>
</dbReference>
<evidence type="ECO:0000259" key="18">
    <source>
        <dbReference type="PROSITE" id="PS50948"/>
    </source>
</evidence>
<dbReference type="PROSITE" id="PS50041">
    <property type="entry name" value="C_TYPE_LECTIN_2"/>
    <property type="match status" value="1"/>
</dbReference>
<proteinExistence type="predicted"/>
<keyword evidence="6" id="KW-0378">Hydrolase</keyword>
<dbReference type="Gene3D" id="3.50.4.10">
    <property type="entry name" value="Hepatocyte Growth Factor"/>
    <property type="match status" value="1"/>
</dbReference>
<reference evidence="19" key="1">
    <citation type="submission" date="2022-03" db="EMBL/GenBank/DDBJ databases">
        <authorList>
            <person name="Martin C."/>
        </authorList>
    </citation>
    <scope>NUCLEOTIDE SEQUENCE</scope>
</reference>
<feature type="domain" description="Apple" evidence="18">
    <location>
        <begin position="205"/>
        <end position="286"/>
    </location>
</feature>
<dbReference type="InterPro" id="IPR041645">
    <property type="entry name" value="ADAMTS_CR_2"/>
</dbReference>
<dbReference type="SMART" id="SM00130">
    <property type="entry name" value="KR"/>
    <property type="match status" value="1"/>
</dbReference>
<evidence type="ECO:0000256" key="14">
    <source>
        <dbReference type="SAM" id="SignalP"/>
    </source>
</evidence>
<feature type="domain" description="Peptidase M12B" evidence="17">
    <location>
        <begin position="552"/>
        <end position="734"/>
    </location>
</feature>
<dbReference type="CDD" id="cd00108">
    <property type="entry name" value="KR"/>
    <property type="match status" value="1"/>
</dbReference>
<dbReference type="PROSITE" id="PS00021">
    <property type="entry name" value="KRINGLE_1"/>
    <property type="match status" value="1"/>
</dbReference>
<dbReference type="GO" id="GO:0046872">
    <property type="term" value="F:metal ion binding"/>
    <property type="evidence" value="ECO:0007669"/>
    <property type="project" value="UniProtKB-KW"/>
</dbReference>
<dbReference type="InterPro" id="IPR016187">
    <property type="entry name" value="CTDL_fold"/>
</dbReference>
<dbReference type="GO" id="GO:0030198">
    <property type="term" value="P:extracellular matrix organization"/>
    <property type="evidence" value="ECO:0007669"/>
    <property type="project" value="TreeGrafter"/>
</dbReference>
<evidence type="ECO:0000256" key="6">
    <source>
        <dbReference type="ARBA" id="ARBA00022801"/>
    </source>
</evidence>
<dbReference type="Gene3D" id="2.20.100.10">
    <property type="entry name" value="Thrombospondin type-1 (TSP1) repeat"/>
    <property type="match status" value="1"/>
</dbReference>
<dbReference type="SUPFAM" id="SSF57440">
    <property type="entry name" value="Kringle-like"/>
    <property type="match status" value="1"/>
</dbReference>
<evidence type="ECO:0000256" key="5">
    <source>
        <dbReference type="ARBA" id="ARBA00022723"/>
    </source>
</evidence>
<keyword evidence="5 12" id="KW-0479">Metal-binding</keyword>
<dbReference type="SUPFAM" id="SSF55486">
    <property type="entry name" value="Metalloproteases ('zincins'), catalytic domain"/>
    <property type="match status" value="1"/>
</dbReference>
<dbReference type="Gene3D" id="3.10.100.10">
    <property type="entry name" value="Mannose-Binding Protein A, subunit A"/>
    <property type="match status" value="1"/>
</dbReference>
<dbReference type="CDD" id="cd01099">
    <property type="entry name" value="PAN_AP_HGF"/>
    <property type="match status" value="1"/>
</dbReference>
<evidence type="ECO:0000256" key="8">
    <source>
        <dbReference type="ARBA" id="ARBA00023049"/>
    </source>
</evidence>
<evidence type="ECO:0000313" key="20">
    <source>
        <dbReference type="Proteomes" id="UP000749559"/>
    </source>
</evidence>
<dbReference type="InterPro" id="IPR000001">
    <property type="entry name" value="Kringle"/>
</dbReference>
<feature type="domain" description="C-type lectin" evidence="15">
    <location>
        <begin position="397"/>
        <end position="521"/>
    </location>
</feature>
<dbReference type="Gene3D" id="2.40.20.10">
    <property type="entry name" value="Plasminogen Kringle 4"/>
    <property type="match status" value="1"/>
</dbReference>
<evidence type="ECO:0000259" key="17">
    <source>
        <dbReference type="PROSITE" id="PS50215"/>
    </source>
</evidence>
<dbReference type="Pfam" id="PF00051">
    <property type="entry name" value="Kringle"/>
    <property type="match status" value="1"/>
</dbReference>
<keyword evidence="9" id="KW-1015">Disulfide bond</keyword>
<dbReference type="PANTHER" id="PTHR13723:SF281">
    <property type="entry name" value="PAPILIN"/>
    <property type="match status" value="1"/>
</dbReference>
<comment type="caution">
    <text evidence="19">The sequence shown here is derived from an EMBL/GenBank/DDBJ whole genome shotgun (WGS) entry which is preliminary data.</text>
</comment>
<evidence type="ECO:0000256" key="3">
    <source>
        <dbReference type="ARBA" id="ARBA00022572"/>
    </source>
</evidence>
<dbReference type="PROSITE" id="PS50092">
    <property type="entry name" value="TSP1"/>
    <property type="match status" value="1"/>
</dbReference>
<dbReference type="EMBL" id="CAIIXF020000008">
    <property type="protein sequence ID" value="CAH1791207.1"/>
    <property type="molecule type" value="Genomic_DNA"/>
</dbReference>
<dbReference type="Pfam" id="PF00024">
    <property type="entry name" value="PAN_1"/>
    <property type="match status" value="1"/>
</dbReference>
<feature type="region of interest" description="Disordered" evidence="13">
    <location>
        <begin position="313"/>
        <end position="333"/>
    </location>
</feature>
<evidence type="ECO:0000256" key="9">
    <source>
        <dbReference type="ARBA" id="ARBA00023157"/>
    </source>
</evidence>
<dbReference type="GO" id="GO:0006508">
    <property type="term" value="P:proteolysis"/>
    <property type="evidence" value="ECO:0007669"/>
    <property type="project" value="UniProtKB-KW"/>
</dbReference>
<dbReference type="PANTHER" id="PTHR13723">
    <property type="entry name" value="ADAMTS A DISINTEGRIN AND METALLOPROTEASE WITH THROMBOSPONDIN MOTIFS PROTEASE"/>
    <property type="match status" value="1"/>
</dbReference>
<keyword evidence="14" id="KW-0732">Signal</keyword>
<dbReference type="InterPro" id="IPR036383">
    <property type="entry name" value="TSP1_rpt_sf"/>
</dbReference>
<feature type="chain" id="PRO_5035936127" evidence="14">
    <location>
        <begin position="19"/>
        <end position="944"/>
    </location>
</feature>
<dbReference type="GO" id="GO:0031012">
    <property type="term" value="C:extracellular matrix"/>
    <property type="evidence" value="ECO:0007669"/>
    <property type="project" value="TreeGrafter"/>
</dbReference>
<dbReference type="PRINTS" id="PR00018">
    <property type="entry name" value="KRINGLE"/>
</dbReference>
<keyword evidence="3 11" id="KW-0420">Kringle</keyword>
<feature type="active site" evidence="12">
    <location>
        <position position="674"/>
    </location>
</feature>
<feature type="binding site" evidence="12">
    <location>
        <position position="677"/>
    </location>
    <ligand>
        <name>Zn(2+)</name>
        <dbReference type="ChEBI" id="CHEBI:29105"/>
        <note>catalytic</note>
    </ligand>
</feature>
<dbReference type="PROSITE" id="PS50070">
    <property type="entry name" value="KRINGLE_2"/>
    <property type="match status" value="1"/>
</dbReference>
<dbReference type="InterPro" id="IPR013806">
    <property type="entry name" value="Kringle-like"/>
</dbReference>
<comment type="subcellular location">
    <subcellularLocation>
        <location evidence="1">Secreted</location>
    </subcellularLocation>
</comment>
<dbReference type="Pfam" id="PF17771">
    <property type="entry name" value="ADAMTS_CR_2"/>
    <property type="match status" value="1"/>
</dbReference>
<dbReference type="Pfam" id="PF00059">
    <property type="entry name" value="Lectin_C"/>
    <property type="match status" value="1"/>
</dbReference>
<evidence type="ECO:0000256" key="12">
    <source>
        <dbReference type="PROSITE-ProRule" id="PRU00276"/>
    </source>
</evidence>
<evidence type="ECO:0000256" key="2">
    <source>
        <dbReference type="ARBA" id="ARBA00022525"/>
    </source>
</evidence>
<keyword evidence="10" id="KW-0325">Glycoprotein</keyword>
<dbReference type="InterPro" id="IPR024079">
    <property type="entry name" value="MetalloPept_cat_dom_sf"/>
</dbReference>
<dbReference type="Gene3D" id="3.40.1620.60">
    <property type="match status" value="1"/>
</dbReference>
<dbReference type="InterPro" id="IPR038178">
    <property type="entry name" value="Kringle_sf"/>
</dbReference>
<dbReference type="SMART" id="SM00473">
    <property type="entry name" value="PAN_AP"/>
    <property type="match status" value="1"/>
</dbReference>
<dbReference type="GO" id="GO:0005576">
    <property type="term" value="C:extracellular region"/>
    <property type="evidence" value="ECO:0007669"/>
    <property type="project" value="UniProtKB-SubCell"/>
</dbReference>
<dbReference type="FunFam" id="2.20.100.10:FF:000001">
    <property type="entry name" value="semaphorin-5A isoform X1"/>
    <property type="match status" value="1"/>
</dbReference>
<evidence type="ECO:0000256" key="11">
    <source>
        <dbReference type="PROSITE-ProRule" id="PRU00121"/>
    </source>
</evidence>
<dbReference type="SMART" id="SM00209">
    <property type="entry name" value="TSP1"/>
    <property type="match status" value="1"/>
</dbReference>
<evidence type="ECO:0000259" key="16">
    <source>
        <dbReference type="PROSITE" id="PS50070"/>
    </source>
</evidence>
<evidence type="ECO:0000256" key="13">
    <source>
        <dbReference type="SAM" id="MobiDB-lite"/>
    </source>
</evidence>
<dbReference type="InterPro" id="IPR000884">
    <property type="entry name" value="TSP1_rpt"/>
</dbReference>
<dbReference type="PROSITE" id="PS50215">
    <property type="entry name" value="ADAM_MEPRO"/>
    <property type="match status" value="1"/>
</dbReference>
<dbReference type="AlphaFoldDB" id="A0A8S4PDB9"/>
<dbReference type="InterPro" id="IPR003609">
    <property type="entry name" value="Pan_app"/>
</dbReference>
<keyword evidence="7 12" id="KW-0862">Zinc</keyword>
<keyword evidence="2" id="KW-0964">Secreted</keyword>
<dbReference type="Pfam" id="PF13688">
    <property type="entry name" value="Reprolysin_5"/>
    <property type="match status" value="1"/>
</dbReference>
<evidence type="ECO:0000313" key="19">
    <source>
        <dbReference type="EMBL" id="CAH1791207.1"/>
    </source>
</evidence>
<accession>A0A8S4PDB9</accession>
<evidence type="ECO:0000256" key="1">
    <source>
        <dbReference type="ARBA" id="ARBA00004613"/>
    </source>
</evidence>
<feature type="binding site" evidence="12">
    <location>
        <position position="683"/>
    </location>
    <ligand>
        <name>Zn(2+)</name>
        <dbReference type="ChEBI" id="CHEBI:29105"/>
        <note>catalytic</note>
    </ligand>
</feature>
<dbReference type="InterPro" id="IPR018056">
    <property type="entry name" value="Kringle_CS"/>
</dbReference>
<dbReference type="PROSITE" id="PS50948">
    <property type="entry name" value="PAN"/>
    <property type="match status" value="1"/>
</dbReference>
<evidence type="ECO:0000259" key="15">
    <source>
        <dbReference type="PROSITE" id="PS50041"/>
    </source>
</evidence>
<name>A0A8S4PDB9_OWEFU</name>
<feature type="compositionally biased region" description="Polar residues" evidence="13">
    <location>
        <begin position="313"/>
        <end position="331"/>
    </location>
</feature>
<dbReference type="SUPFAM" id="SSF82895">
    <property type="entry name" value="TSP-1 type 1 repeat"/>
    <property type="match status" value="1"/>
</dbReference>
<organism evidence="19 20">
    <name type="scientific">Owenia fusiformis</name>
    <name type="common">Polychaete worm</name>
    <dbReference type="NCBI Taxonomy" id="6347"/>
    <lineage>
        <taxon>Eukaryota</taxon>
        <taxon>Metazoa</taxon>
        <taxon>Spiralia</taxon>
        <taxon>Lophotrochozoa</taxon>
        <taxon>Annelida</taxon>
        <taxon>Polychaeta</taxon>
        <taxon>Sedentaria</taxon>
        <taxon>Canalipalpata</taxon>
        <taxon>Sabellida</taxon>
        <taxon>Oweniida</taxon>
        <taxon>Oweniidae</taxon>
        <taxon>Owenia</taxon>
    </lineage>
</organism>
<dbReference type="SUPFAM" id="SSF56436">
    <property type="entry name" value="C-type lectin-like"/>
    <property type="match status" value="1"/>
</dbReference>
<keyword evidence="4" id="KW-0645">Protease</keyword>
<dbReference type="InterPro" id="IPR016186">
    <property type="entry name" value="C-type_lectin-like/link_sf"/>
</dbReference>
<dbReference type="SMART" id="SM00034">
    <property type="entry name" value="CLECT"/>
    <property type="match status" value="1"/>
</dbReference>
<keyword evidence="8" id="KW-0482">Metalloprotease</keyword>
<sequence>MWLAVLLSSILFVMVCNGDLPADNIRASVTVHDATGANMDRSLVNAHRLRRNMESRDSMEQIHLTIRAGYDTYDVRLKRDARVLASSEFKSIYITQDGSEEHTFDKSCVYIGKTMSLINGKESSGHVIATVCDGKMIGLIKYGNNMKAIIPSNDNSDQNYENDHVMYNVNDDLFQERTKREDPAGSTEDFMIPNNDDMMSQTEVCLERIFKRYPGTVMPGTPQKSVPNLTREGCKAACHQETTFVCKSCDYNMDSRECRLSSESVNPTAIHGTPGQEWFIYYILECKTAVNCKATSLGQEYVGTKSITPKGNTCQRWDSQTPHSHTRNNPDNFPDETLGDAANYCRNPDSSSGGPWCYTTNKDERWEYCEIPYCNEDTPGVVNMTLAACESKGGKFYDNHCYWLSSGQDAKGHVQAKSACANLAARLVSIDTTNEYAFVKELIANTTVVGASRWMTSGLEVGVHEPRQWAWDVGSWYKPTNIELTGMTNDKDQKCIIIKDGSNLEVDHCHSATSDYYYVCEAGEESQEERPANFETSVFIGGNLTAEISNVYNGNLQDMTNYIIIFINGLGAFLHDPKLVHPISTTVTRVFFYENTPLQWYGIDRTDCQGLGPVSDYQAAHADRPAWDVAHFLVKDVCGAVGWGWKGGLCHDRNSATICQANAHFSGIVCLAHELGHVMNMNHDADYDGRNDCFLPPPRGYMMSGGSTGYSPCGAEDFISMMRDLGPTACVYDNAYEHYQIPNMVEGYELPGQRYDINKQCETHLGANFSYMRDDGKKGYVFGASQGVCEDDIQCIDYNNYDIRTVIDVGNVEGTYCSGTKWCRRNTRCTDWTTDADKMWENLGRLQVVQGGWGPWGLWTQCTSTCGAGVRKRSRFCDSPMPKNTRCHGSYYEAELCNTQRCYFSVEGDEVSPVKWRLPSRVLQSLDPFQETEFVSEPKLHCRN</sequence>
<dbReference type="Gene3D" id="3.40.390.10">
    <property type="entry name" value="Collagenase (Catalytic Domain)"/>
    <property type="match status" value="1"/>
</dbReference>
<dbReference type="Pfam" id="PF00090">
    <property type="entry name" value="TSP_1"/>
    <property type="match status" value="1"/>
</dbReference>
<feature type="binding site" evidence="12">
    <location>
        <position position="673"/>
    </location>
    <ligand>
        <name>Zn(2+)</name>
        <dbReference type="ChEBI" id="CHEBI:29105"/>
        <note>catalytic</note>
    </ligand>
</feature>
<dbReference type="OrthoDB" id="5917794at2759"/>
<protein>
    <submittedName>
        <fullName evidence="19">Uncharacterized protein</fullName>
    </submittedName>
</protein>
<feature type="domain" description="Kringle" evidence="16">
    <location>
        <begin position="298"/>
        <end position="374"/>
    </location>
</feature>
<feature type="signal peptide" evidence="14">
    <location>
        <begin position="1"/>
        <end position="18"/>
    </location>
</feature>
<dbReference type="Proteomes" id="UP000749559">
    <property type="component" value="Unassembled WGS sequence"/>
</dbReference>
<dbReference type="GO" id="GO:0004222">
    <property type="term" value="F:metalloendopeptidase activity"/>
    <property type="evidence" value="ECO:0007669"/>
    <property type="project" value="InterPro"/>
</dbReference>
<comment type="caution">
    <text evidence="11">Lacks conserved residue(s) required for the propagation of feature annotation.</text>
</comment>
<evidence type="ECO:0000256" key="7">
    <source>
        <dbReference type="ARBA" id="ARBA00022833"/>
    </source>
</evidence>
<gene>
    <name evidence="19" type="ORF">OFUS_LOCUS16320</name>
</gene>
<keyword evidence="20" id="KW-1185">Reference proteome</keyword>
<dbReference type="InterPro" id="IPR050439">
    <property type="entry name" value="ADAMTS_ADAMTS-like"/>
</dbReference>